<dbReference type="EMBL" id="JARJCW010000026">
    <property type="protein sequence ID" value="KAJ7211305.1"/>
    <property type="molecule type" value="Genomic_DNA"/>
</dbReference>
<comment type="caution">
    <text evidence="2">The sequence shown here is derived from an EMBL/GenBank/DDBJ whole genome shotgun (WGS) entry which is preliminary data.</text>
</comment>
<protein>
    <submittedName>
        <fullName evidence="2">Uncharacterized protein</fullName>
    </submittedName>
</protein>
<evidence type="ECO:0000313" key="3">
    <source>
        <dbReference type="Proteomes" id="UP001219525"/>
    </source>
</evidence>
<evidence type="ECO:0000256" key="1">
    <source>
        <dbReference type="SAM" id="MobiDB-lite"/>
    </source>
</evidence>
<proteinExistence type="predicted"/>
<feature type="compositionally biased region" description="Low complexity" evidence="1">
    <location>
        <begin position="1"/>
        <end position="25"/>
    </location>
</feature>
<dbReference type="Proteomes" id="UP001219525">
    <property type="component" value="Unassembled WGS sequence"/>
</dbReference>
<evidence type="ECO:0000313" key="2">
    <source>
        <dbReference type="EMBL" id="KAJ7211305.1"/>
    </source>
</evidence>
<feature type="region of interest" description="Disordered" evidence="1">
    <location>
        <begin position="1"/>
        <end position="31"/>
    </location>
</feature>
<accession>A0AAD6YI21</accession>
<keyword evidence="3" id="KW-1185">Reference proteome</keyword>
<sequence>MAPSSTPATTPAPIAATPSAPSATAGDPHPSLDFTKVAFPDLLTPYKSTPSASPASVLNNAPLDGATITKLATGIIDASPKLTSSFAFPRATSFQARYTLQTSAKPAQQVTVDLTICADAKSAQDAMNFYLNSFTQDYKDVLKKTDRLLGQVSLQTAGSIFWVRDAVFAKVDAFTLPTAASLAPPTTPPTVSSTPPAATAPSKPLVDFTTALDTQLSKGAVQASAQHKPNVALKGGVTAYKVVRGKTFSVFLADAKGAHEAKPAVAADPAIVKQVKNGTADGEYVFVGAKVGKTKVKLIVARADNLAVSTVNIDVEVTKPDGYAQ</sequence>
<reference evidence="2" key="1">
    <citation type="submission" date="2023-03" db="EMBL/GenBank/DDBJ databases">
        <title>Massive genome expansion in bonnet fungi (Mycena s.s.) driven by repeated elements and novel gene families across ecological guilds.</title>
        <authorList>
            <consortium name="Lawrence Berkeley National Laboratory"/>
            <person name="Harder C.B."/>
            <person name="Miyauchi S."/>
            <person name="Viragh M."/>
            <person name="Kuo A."/>
            <person name="Thoen E."/>
            <person name="Andreopoulos B."/>
            <person name="Lu D."/>
            <person name="Skrede I."/>
            <person name="Drula E."/>
            <person name="Henrissat B."/>
            <person name="Morin E."/>
            <person name="Kohler A."/>
            <person name="Barry K."/>
            <person name="LaButti K."/>
            <person name="Morin E."/>
            <person name="Salamov A."/>
            <person name="Lipzen A."/>
            <person name="Mereny Z."/>
            <person name="Hegedus B."/>
            <person name="Baldrian P."/>
            <person name="Stursova M."/>
            <person name="Weitz H."/>
            <person name="Taylor A."/>
            <person name="Grigoriev I.V."/>
            <person name="Nagy L.G."/>
            <person name="Martin F."/>
            <person name="Kauserud H."/>
        </authorList>
    </citation>
    <scope>NUCLEOTIDE SEQUENCE</scope>
    <source>
        <strain evidence="2">9144</strain>
    </source>
</reference>
<organism evidence="2 3">
    <name type="scientific">Mycena pura</name>
    <dbReference type="NCBI Taxonomy" id="153505"/>
    <lineage>
        <taxon>Eukaryota</taxon>
        <taxon>Fungi</taxon>
        <taxon>Dikarya</taxon>
        <taxon>Basidiomycota</taxon>
        <taxon>Agaricomycotina</taxon>
        <taxon>Agaricomycetes</taxon>
        <taxon>Agaricomycetidae</taxon>
        <taxon>Agaricales</taxon>
        <taxon>Marasmiineae</taxon>
        <taxon>Mycenaceae</taxon>
        <taxon>Mycena</taxon>
    </lineage>
</organism>
<gene>
    <name evidence="2" type="ORF">GGX14DRAFT_394234</name>
</gene>
<name>A0AAD6YI21_9AGAR</name>
<dbReference type="AlphaFoldDB" id="A0AAD6YI21"/>